<evidence type="ECO:0000259" key="1">
    <source>
        <dbReference type="Pfam" id="PF12680"/>
    </source>
</evidence>
<dbReference type="EMBL" id="KN847526">
    <property type="protein sequence ID" value="KIV88203.1"/>
    <property type="molecule type" value="Genomic_DNA"/>
</dbReference>
<feature type="domain" description="SnoaL-like" evidence="1">
    <location>
        <begin position="25"/>
        <end position="124"/>
    </location>
</feature>
<organism evidence="2 3">
    <name type="scientific">Exophiala mesophila</name>
    <name type="common">Black yeast-like fungus</name>
    <dbReference type="NCBI Taxonomy" id="212818"/>
    <lineage>
        <taxon>Eukaryota</taxon>
        <taxon>Fungi</taxon>
        <taxon>Dikarya</taxon>
        <taxon>Ascomycota</taxon>
        <taxon>Pezizomycotina</taxon>
        <taxon>Eurotiomycetes</taxon>
        <taxon>Chaetothyriomycetidae</taxon>
        <taxon>Chaetothyriales</taxon>
        <taxon>Herpotrichiellaceae</taxon>
        <taxon>Exophiala</taxon>
    </lineage>
</organism>
<evidence type="ECO:0000313" key="3">
    <source>
        <dbReference type="Proteomes" id="UP000054302"/>
    </source>
</evidence>
<gene>
    <name evidence="2" type="ORF">PV10_09120</name>
</gene>
<dbReference type="Proteomes" id="UP000054302">
    <property type="component" value="Unassembled WGS sequence"/>
</dbReference>
<dbReference type="STRING" id="212818.A0A0D1ZN34"/>
<dbReference type="InterPro" id="IPR037401">
    <property type="entry name" value="SnoaL-like"/>
</dbReference>
<reference evidence="2 3" key="1">
    <citation type="submission" date="2015-01" db="EMBL/GenBank/DDBJ databases">
        <title>The Genome Sequence of Exophiala mesophila CBS40295.</title>
        <authorList>
            <consortium name="The Broad Institute Genomics Platform"/>
            <person name="Cuomo C."/>
            <person name="de Hoog S."/>
            <person name="Gorbushina A."/>
            <person name="Stielow B."/>
            <person name="Teixiera M."/>
            <person name="Abouelleil A."/>
            <person name="Chapman S.B."/>
            <person name="Priest M."/>
            <person name="Young S.K."/>
            <person name="Wortman J."/>
            <person name="Nusbaum C."/>
            <person name="Birren B."/>
        </authorList>
    </citation>
    <scope>NUCLEOTIDE SEQUENCE [LARGE SCALE GENOMIC DNA]</scope>
    <source>
        <strain evidence="2 3">CBS 40295</strain>
    </source>
</reference>
<evidence type="ECO:0000313" key="2">
    <source>
        <dbReference type="EMBL" id="KIV88203.1"/>
    </source>
</evidence>
<dbReference type="GeneID" id="27326965"/>
<dbReference type="AlphaFoldDB" id="A0A0D1ZN34"/>
<dbReference type="RefSeq" id="XP_016219777.1">
    <property type="nucleotide sequence ID" value="XM_016374233.1"/>
</dbReference>
<keyword evidence="3" id="KW-1185">Reference proteome</keyword>
<proteinExistence type="predicted"/>
<name>A0A0D1ZN34_EXOME</name>
<dbReference type="SUPFAM" id="SSF54427">
    <property type="entry name" value="NTF2-like"/>
    <property type="match status" value="1"/>
</dbReference>
<dbReference type="OrthoDB" id="4107844at2759"/>
<dbReference type="InterPro" id="IPR032710">
    <property type="entry name" value="NTF2-like_dom_sf"/>
</dbReference>
<accession>A0A0D1ZN34</accession>
<dbReference type="VEuPathDB" id="FungiDB:PV10_09120"/>
<sequence length="139" mass="14747">MVTDTLAQTLAETNLSAVFSEPNANKRLAAAQTLYHAHVRFYEPGGTEITQGGDTDIAGPEGISSQAGKLLDKTPGWKFALAGPVQKTGDLVVADWKFGPVGEGGEIVTKQTGTDVFLVRGDKIDQFWVIVDGVSDVKV</sequence>
<dbReference type="Pfam" id="PF12680">
    <property type="entry name" value="SnoaL_2"/>
    <property type="match status" value="1"/>
</dbReference>
<dbReference type="Gene3D" id="3.10.450.50">
    <property type="match status" value="1"/>
</dbReference>
<protein>
    <recommendedName>
        <fullName evidence="1">SnoaL-like domain-containing protein</fullName>
    </recommendedName>
</protein>
<dbReference type="HOGENOM" id="CLU_125060_2_0_1"/>